<keyword evidence="1" id="KW-0732">Signal</keyword>
<dbReference type="InterPro" id="IPR017853">
    <property type="entry name" value="GH"/>
</dbReference>
<evidence type="ECO:0000256" key="2">
    <source>
        <dbReference type="ARBA" id="ARBA00023157"/>
    </source>
</evidence>
<dbReference type="RefSeq" id="WP_202006522.1">
    <property type="nucleotide sequence ID" value="NZ_JAERSF010000006.1"/>
</dbReference>
<evidence type="ECO:0000256" key="3">
    <source>
        <dbReference type="ARBA" id="ARBA00023180"/>
    </source>
</evidence>
<dbReference type="InterPro" id="IPR004886">
    <property type="entry name" value="Glucanosyltransferase"/>
</dbReference>
<evidence type="ECO:0000313" key="5">
    <source>
        <dbReference type="Proteomes" id="UP000603728"/>
    </source>
</evidence>
<gene>
    <name evidence="4" type="ORF">JI750_21835</name>
</gene>
<evidence type="ECO:0000313" key="4">
    <source>
        <dbReference type="EMBL" id="MBL0739548.1"/>
    </source>
</evidence>
<keyword evidence="3" id="KW-0325">Glycoprotein</keyword>
<evidence type="ECO:0008006" key="6">
    <source>
        <dbReference type="Google" id="ProtNLM"/>
    </source>
</evidence>
<name>A0ABS1KJB7_9FLAO</name>
<protein>
    <recommendedName>
        <fullName evidence="6">Glycoside hydrolase family 5 domain-containing protein</fullName>
    </recommendedName>
</protein>
<keyword evidence="5" id="KW-1185">Reference proteome</keyword>
<dbReference type="PANTHER" id="PTHR31468:SF2">
    <property type="entry name" value="1,3-BETA-GLUCANOSYLTRANSFERASE GAS1"/>
    <property type="match status" value="1"/>
</dbReference>
<dbReference type="PANTHER" id="PTHR31468">
    <property type="entry name" value="1,3-BETA-GLUCANOSYLTRANSFERASE GAS1"/>
    <property type="match status" value="1"/>
</dbReference>
<reference evidence="4 5" key="1">
    <citation type="submission" date="2021-01" db="EMBL/GenBank/DDBJ databases">
        <title>Genome seq and assembly of Flavobacterium sp. GN10.</title>
        <authorList>
            <person name="Chhetri G."/>
        </authorList>
    </citation>
    <scope>NUCLEOTIDE SEQUENCE [LARGE SCALE GENOMIC DNA]</scope>
    <source>
        <strain evidence="4 5">GN10</strain>
    </source>
</reference>
<sequence length="423" mass="46521">MKSTTKWAIEKYKVTVNGNAFFGNGVSYSPVPWGGCTAFVPYGDFTIETWKSVWQRDLELMRSNGVNLLKTYNTLDAAQLIAGGDPETWDHDHTEFLNTCWNDGNNPIYVLMGYAPPKNQQAAFLSSSWQNQSNVDMRATIKANFIELAKSWGAFPAVMGFVMANELNADNVVNNPLFFEYWNDVAIAIGNTAPGKLTSLANVDDSMITVNAGNQYMLSGNFFWGYNSYRGNWTNSNGFDNLFSTFQDATASNPVPLMLTEWGAPASTHDANGNMTELNESQMNNLVTYITGHYNNIVLNRSDIGSGVCCGGTYFEWSDEWWKADPDGTQCNQPNAAPTCNSGVWNPGPNMNVQPNYPGNYWDEEGFGLFSIAPVSPSTRKPVTEGGCPGPWNPETNSPYAPDTLTARPHAKALFTAMSSLGK</sequence>
<accession>A0ABS1KJB7</accession>
<comment type="caution">
    <text evidence="4">The sequence shown here is derived from an EMBL/GenBank/DDBJ whole genome shotgun (WGS) entry which is preliminary data.</text>
</comment>
<organism evidence="4 5">
    <name type="scientific">Flavobacterium tagetis</name>
    <dbReference type="NCBI Taxonomy" id="2801336"/>
    <lineage>
        <taxon>Bacteria</taxon>
        <taxon>Pseudomonadati</taxon>
        <taxon>Bacteroidota</taxon>
        <taxon>Flavobacteriia</taxon>
        <taxon>Flavobacteriales</taxon>
        <taxon>Flavobacteriaceae</taxon>
        <taxon>Flavobacterium</taxon>
    </lineage>
</organism>
<keyword evidence="2" id="KW-1015">Disulfide bond</keyword>
<proteinExistence type="predicted"/>
<evidence type="ECO:0000256" key="1">
    <source>
        <dbReference type="ARBA" id="ARBA00022729"/>
    </source>
</evidence>
<dbReference type="Gene3D" id="3.20.20.80">
    <property type="entry name" value="Glycosidases"/>
    <property type="match status" value="1"/>
</dbReference>
<dbReference type="Proteomes" id="UP000603728">
    <property type="component" value="Unassembled WGS sequence"/>
</dbReference>
<dbReference type="EMBL" id="JAERSF010000006">
    <property type="protein sequence ID" value="MBL0739548.1"/>
    <property type="molecule type" value="Genomic_DNA"/>
</dbReference>
<dbReference type="SUPFAM" id="SSF51445">
    <property type="entry name" value="(Trans)glycosidases"/>
    <property type="match status" value="1"/>
</dbReference>